<evidence type="ECO:0000256" key="1">
    <source>
        <dbReference type="ARBA" id="ARBA00022448"/>
    </source>
</evidence>
<accession>A0A939F229</accession>
<dbReference type="SMART" id="SM00382">
    <property type="entry name" value="AAA"/>
    <property type="match status" value="1"/>
</dbReference>
<dbReference type="PANTHER" id="PTHR24220:SF86">
    <property type="entry name" value="ABC TRANSPORTER ABCH.1"/>
    <property type="match status" value="1"/>
</dbReference>
<dbReference type="FunFam" id="3.40.50.300:FF:000032">
    <property type="entry name" value="Export ABC transporter ATP-binding protein"/>
    <property type="match status" value="1"/>
</dbReference>
<name>A0A939F229_9ACTN</name>
<proteinExistence type="predicted"/>
<keyword evidence="6" id="KW-1185">Reference proteome</keyword>
<dbReference type="InterPro" id="IPR015854">
    <property type="entry name" value="ABC_transpr_LolD-like"/>
</dbReference>
<comment type="caution">
    <text evidence="5">The sequence shown here is derived from an EMBL/GenBank/DDBJ whole genome shotgun (WGS) entry which is preliminary data.</text>
</comment>
<dbReference type="GO" id="GO:0005524">
    <property type="term" value="F:ATP binding"/>
    <property type="evidence" value="ECO:0007669"/>
    <property type="project" value="UniProtKB-KW"/>
</dbReference>
<dbReference type="GO" id="GO:0022857">
    <property type="term" value="F:transmembrane transporter activity"/>
    <property type="evidence" value="ECO:0007669"/>
    <property type="project" value="TreeGrafter"/>
</dbReference>
<dbReference type="InterPro" id="IPR027417">
    <property type="entry name" value="P-loop_NTPase"/>
</dbReference>
<sequence>MTRAFQVGEPVVDFNAVGLTYPGPPTVAALQPCDLRIGQGEFVTVVGPSGSGKSTLLNIVGLLDAPTHGTYLLDGIDTGAVSEANRAALRSERIGFVFQSFHLLTHRSALENVELAMLYQRLPRRERRVRAETVLRRVGLAHRLHSLPTQLSGGERQRVAIARALVADPSLLLCDEPTGNLDSRTASSVLDLLHGLHQDGMTIVVITHDAHVAAQGQRTVTIHDGLLTEQIPHQVIA</sequence>
<dbReference type="PANTHER" id="PTHR24220">
    <property type="entry name" value="IMPORT ATP-BINDING PROTEIN"/>
    <property type="match status" value="1"/>
</dbReference>
<dbReference type="Proteomes" id="UP000664167">
    <property type="component" value="Unassembled WGS sequence"/>
</dbReference>
<dbReference type="GO" id="GO:0005886">
    <property type="term" value="C:plasma membrane"/>
    <property type="evidence" value="ECO:0007669"/>
    <property type="project" value="TreeGrafter"/>
</dbReference>
<dbReference type="Pfam" id="PF00005">
    <property type="entry name" value="ABC_tran"/>
    <property type="match status" value="1"/>
</dbReference>
<dbReference type="GO" id="GO:0098796">
    <property type="term" value="C:membrane protein complex"/>
    <property type="evidence" value="ECO:0007669"/>
    <property type="project" value="UniProtKB-ARBA"/>
</dbReference>
<protein>
    <submittedName>
        <fullName evidence="5">ABC transporter ATP-binding protein</fullName>
    </submittedName>
</protein>
<evidence type="ECO:0000256" key="2">
    <source>
        <dbReference type="ARBA" id="ARBA00022741"/>
    </source>
</evidence>
<dbReference type="InterPro" id="IPR017871">
    <property type="entry name" value="ABC_transporter-like_CS"/>
</dbReference>
<dbReference type="InterPro" id="IPR003439">
    <property type="entry name" value="ABC_transporter-like_ATP-bd"/>
</dbReference>
<dbReference type="Gene3D" id="3.40.50.300">
    <property type="entry name" value="P-loop containing nucleotide triphosphate hydrolases"/>
    <property type="match status" value="1"/>
</dbReference>
<dbReference type="PROSITE" id="PS00211">
    <property type="entry name" value="ABC_TRANSPORTER_1"/>
    <property type="match status" value="1"/>
</dbReference>
<dbReference type="AlphaFoldDB" id="A0A939F229"/>
<dbReference type="RefSeq" id="WP_206960409.1">
    <property type="nucleotide sequence ID" value="NZ_BAAAJJ010000012.1"/>
</dbReference>
<evidence type="ECO:0000256" key="3">
    <source>
        <dbReference type="ARBA" id="ARBA00022840"/>
    </source>
</evidence>
<dbReference type="EMBL" id="JAFLRJ010000036">
    <property type="protein sequence ID" value="MBO0511086.1"/>
    <property type="molecule type" value="Genomic_DNA"/>
</dbReference>
<dbReference type="InterPro" id="IPR017911">
    <property type="entry name" value="MacB-like_ATP-bd"/>
</dbReference>
<keyword evidence="1" id="KW-0813">Transport</keyword>
<keyword evidence="3 5" id="KW-0067">ATP-binding</keyword>
<dbReference type="SUPFAM" id="SSF52540">
    <property type="entry name" value="P-loop containing nucleoside triphosphate hydrolases"/>
    <property type="match status" value="1"/>
</dbReference>
<dbReference type="InterPro" id="IPR003593">
    <property type="entry name" value="AAA+_ATPase"/>
</dbReference>
<gene>
    <name evidence="5" type="ORF">J0695_04575</name>
</gene>
<dbReference type="GO" id="GO:0016887">
    <property type="term" value="F:ATP hydrolysis activity"/>
    <property type="evidence" value="ECO:0007669"/>
    <property type="project" value="InterPro"/>
</dbReference>
<feature type="domain" description="ABC transporter" evidence="4">
    <location>
        <begin position="12"/>
        <end position="237"/>
    </location>
</feature>
<reference evidence="5" key="1">
    <citation type="submission" date="2021-03" db="EMBL/GenBank/DDBJ databases">
        <title>Streptomyces poriferae sp. nov., a novel marine sponge-derived Actinobacteria species with anti-MRSA activity.</title>
        <authorList>
            <person name="Sandoval-Powers M."/>
            <person name="Kralova S."/>
            <person name="Nguyen G.-S."/>
            <person name="Fawwal D."/>
            <person name="Degnes K."/>
            <person name="Klinkenberg G."/>
            <person name="Sletta H."/>
            <person name="Wentzel A."/>
            <person name="Liles M.R."/>
        </authorList>
    </citation>
    <scope>NUCLEOTIDE SEQUENCE</scope>
    <source>
        <strain evidence="5">DSM 41794</strain>
    </source>
</reference>
<evidence type="ECO:0000259" key="4">
    <source>
        <dbReference type="PROSITE" id="PS50893"/>
    </source>
</evidence>
<keyword evidence="2" id="KW-0547">Nucleotide-binding</keyword>
<evidence type="ECO:0000313" key="6">
    <source>
        <dbReference type="Proteomes" id="UP000664167"/>
    </source>
</evidence>
<organism evidence="5 6">
    <name type="scientific">Streptomyces beijiangensis</name>
    <dbReference type="NCBI Taxonomy" id="163361"/>
    <lineage>
        <taxon>Bacteria</taxon>
        <taxon>Bacillati</taxon>
        <taxon>Actinomycetota</taxon>
        <taxon>Actinomycetes</taxon>
        <taxon>Kitasatosporales</taxon>
        <taxon>Streptomycetaceae</taxon>
        <taxon>Streptomyces</taxon>
    </lineage>
</organism>
<evidence type="ECO:0000313" key="5">
    <source>
        <dbReference type="EMBL" id="MBO0511086.1"/>
    </source>
</evidence>
<dbReference type="PROSITE" id="PS50893">
    <property type="entry name" value="ABC_TRANSPORTER_2"/>
    <property type="match status" value="1"/>
</dbReference>
<dbReference type="CDD" id="cd03255">
    <property type="entry name" value="ABC_MJ0796_LolCDE_FtsE"/>
    <property type="match status" value="1"/>
</dbReference>